<proteinExistence type="predicted"/>
<dbReference type="CDD" id="cd11528">
    <property type="entry name" value="NTP-PPase_MazG_Nterm"/>
    <property type="match status" value="1"/>
</dbReference>
<dbReference type="SUPFAM" id="SSF101386">
    <property type="entry name" value="all-alpha NTP pyrophosphatases"/>
    <property type="match status" value="1"/>
</dbReference>
<dbReference type="InterPro" id="IPR048015">
    <property type="entry name" value="NTP-PPase_MazG-like_N"/>
</dbReference>
<dbReference type="Pfam" id="PF03819">
    <property type="entry name" value="MazG"/>
    <property type="match status" value="1"/>
</dbReference>
<protein>
    <recommendedName>
        <fullName evidence="1">NTP pyrophosphohydrolase MazG-like domain-containing protein</fullName>
    </recommendedName>
</protein>
<feature type="domain" description="NTP pyrophosphohydrolase MazG-like" evidence="1">
    <location>
        <begin position="14"/>
        <end position="87"/>
    </location>
</feature>
<evidence type="ECO:0000313" key="3">
    <source>
        <dbReference type="Proteomes" id="UP001500221"/>
    </source>
</evidence>
<dbReference type="PANTHER" id="PTHR30522">
    <property type="entry name" value="NUCLEOSIDE TRIPHOSPHATE PYROPHOSPHOHYDROLASE"/>
    <property type="match status" value="1"/>
</dbReference>
<dbReference type="InterPro" id="IPR011551">
    <property type="entry name" value="NTP_PyrPHydrolase_MazG"/>
</dbReference>
<sequence length="421" mass="44308">MRRLRAECPWKRAQTHRSLVRYLIEEAHETAEAIETGTAADVRDELGDLLLQVYFHAAIAEETGAFTLDDVASGIVAKMRRRNPHVFGDAEVAADPAAVNELWESVKAGERERRDVADGIAVTLPALLRAAKVLERLERAGRGGSGEGDGTADGPVLLLVPSPLLGPATWGPVAWWLRGRGHEVVVADPTAHPPTPAGVVESVLAAAAGRAVVLVVHSNAGLFAPLLAERLDVRATVYVDAALADGEGGVAAGTPLAPPWLLDRVRALAGPDDVLPPWTAWWDDDAVAALLPDPATRAAVEAEQRRLPLAYLASTVPVPDGWTTAPAAYLALGDGYADEREQAGGHGWPVATLPGGHLHQLVDPAAVGGVVLDLLERALDLPPADALGDRLLGLVAQANERGVDPEQALRDAVRRRLAAAG</sequence>
<dbReference type="EMBL" id="BAABKG010000005">
    <property type="protein sequence ID" value="GAA5154098.1"/>
    <property type="molecule type" value="Genomic_DNA"/>
</dbReference>
<evidence type="ECO:0000259" key="1">
    <source>
        <dbReference type="Pfam" id="PF03819"/>
    </source>
</evidence>
<reference evidence="3" key="1">
    <citation type="journal article" date="2019" name="Int. J. Syst. Evol. Microbiol.">
        <title>The Global Catalogue of Microorganisms (GCM) 10K type strain sequencing project: providing services to taxonomists for standard genome sequencing and annotation.</title>
        <authorList>
            <consortium name="The Broad Institute Genomics Platform"/>
            <consortium name="The Broad Institute Genome Sequencing Center for Infectious Disease"/>
            <person name="Wu L."/>
            <person name="Ma J."/>
        </authorList>
    </citation>
    <scope>NUCLEOTIDE SEQUENCE [LARGE SCALE GENOMIC DNA]</scope>
    <source>
        <strain evidence="3">JCM 18459</strain>
    </source>
</reference>
<organism evidence="2 3">
    <name type="scientific">Nocardioides marinquilinus</name>
    <dbReference type="NCBI Taxonomy" id="1210400"/>
    <lineage>
        <taxon>Bacteria</taxon>
        <taxon>Bacillati</taxon>
        <taxon>Actinomycetota</taxon>
        <taxon>Actinomycetes</taxon>
        <taxon>Propionibacteriales</taxon>
        <taxon>Nocardioidaceae</taxon>
        <taxon>Nocardioides</taxon>
    </lineage>
</organism>
<evidence type="ECO:0000313" key="2">
    <source>
        <dbReference type="EMBL" id="GAA5154098.1"/>
    </source>
</evidence>
<name>A0ABP9PYB2_9ACTN</name>
<gene>
    <name evidence="2" type="ORF">GCM10023340_37030</name>
</gene>
<accession>A0ABP9PYB2</accession>
<dbReference type="Proteomes" id="UP001500221">
    <property type="component" value="Unassembled WGS sequence"/>
</dbReference>
<dbReference type="InterPro" id="IPR029058">
    <property type="entry name" value="AB_hydrolase_fold"/>
</dbReference>
<dbReference type="PANTHER" id="PTHR30522:SF0">
    <property type="entry name" value="NUCLEOSIDE TRIPHOSPHATE PYROPHOSPHOHYDROLASE"/>
    <property type="match status" value="1"/>
</dbReference>
<dbReference type="Gene3D" id="3.40.50.1820">
    <property type="entry name" value="alpha/beta hydrolase"/>
    <property type="match status" value="1"/>
</dbReference>
<dbReference type="Gene3D" id="1.10.287.1080">
    <property type="entry name" value="MazG-like"/>
    <property type="match status" value="1"/>
</dbReference>
<keyword evidence="3" id="KW-1185">Reference proteome</keyword>
<comment type="caution">
    <text evidence="2">The sequence shown here is derived from an EMBL/GenBank/DDBJ whole genome shotgun (WGS) entry which is preliminary data.</text>
</comment>
<dbReference type="InterPro" id="IPR004518">
    <property type="entry name" value="MazG-like_dom"/>
</dbReference>
<dbReference type="SUPFAM" id="SSF53474">
    <property type="entry name" value="alpha/beta-Hydrolases"/>
    <property type="match status" value="1"/>
</dbReference>